<evidence type="ECO:0008006" key="4">
    <source>
        <dbReference type="Google" id="ProtNLM"/>
    </source>
</evidence>
<sequence length="62" mass="6559">MPYTTEDGGRVNNFANEPKVYKAEPPTDSEKRNYLILGVVSALLVAGGIAIAFYASANAPVS</sequence>
<feature type="transmembrane region" description="Helical" evidence="1">
    <location>
        <begin position="34"/>
        <end position="55"/>
    </location>
</feature>
<dbReference type="EMBL" id="CP003940">
    <property type="protein sequence ID" value="AFZ47278.1"/>
    <property type="molecule type" value="Genomic_DNA"/>
</dbReference>
<protein>
    <recommendedName>
        <fullName evidence="4">Ssl1498 family light-harvesting-like protein</fullName>
    </recommendedName>
</protein>
<dbReference type="Proteomes" id="UP000010483">
    <property type="component" value="Chromosome"/>
</dbReference>
<evidence type="ECO:0000313" key="2">
    <source>
        <dbReference type="EMBL" id="AFZ47278.1"/>
    </source>
</evidence>
<evidence type="ECO:0000313" key="3">
    <source>
        <dbReference type="Proteomes" id="UP000010483"/>
    </source>
</evidence>
<dbReference type="Pfam" id="PF26394">
    <property type="entry name" value="Psb34"/>
    <property type="match status" value="1"/>
</dbReference>
<keyword evidence="1" id="KW-1133">Transmembrane helix</keyword>
<accession>K9YMG0</accession>
<keyword evidence="3" id="KW-1185">Reference proteome</keyword>
<dbReference type="eggNOG" id="ENOG5032ZUJ">
    <property type="taxonomic scope" value="Bacteria"/>
</dbReference>
<dbReference type="STRING" id="292563.Cyast_1313"/>
<reference evidence="3" key="1">
    <citation type="journal article" date="2013" name="Proc. Natl. Acad. Sci. U.S.A.">
        <title>Improving the coverage of the cyanobacterial phylum using diversity-driven genome sequencing.</title>
        <authorList>
            <person name="Shih P.M."/>
            <person name="Wu D."/>
            <person name="Latifi A."/>
            <person name="Axen S.D."/>
            <person name="Fewer D.P."/>
            <person name="Talla E."/>
            <person name="Calteau A."/>
            <person name="Cai F."/>
            <person name="Tandeau de Marsac N."/>
            <person name="Rippka R."/>
            <person name="Herdman M."/>
            <person name="Sivonen K."/>
            <person name="Coursin T."/>
            <person name="Laurent T."/>
            <person name="Goodwin L."/>
            <person name="Nolan M."/>
            <person name="Davenport K.W."/>
            <person name="Han C.S."/>
            <person name="Rubin E.M."/>
            <person name="Eisen J.A."/>
            <person name="Woyke T."/>
            <person name="Gugger M."/>
            <person name="Kerfeld C.A."/>
        </authorList>
    </citation>
    <scope>NUCLEOTIDE SEQUENCE [LARGE SCALE GENOMIC DNA]</scope>
    <source>
        <strain evidence="3">ATCC 29140 / PCC 7202</strain>
    </source>
</reference>
<keyword evidence="1" id="KW-0812">Transmembrane</keyword>
<name>K9YMG0_CYASC</name>
<proteinExistence type="predicted"/>
<dbReference type="BioCyc" id="CSTA292563:G1353-1326-MONOMER"/>
<keyword evidence="1" id="KW-0472">Membrane</keyword>
<dbReference type="HOGENOM" id="CLU_200793_0_0_3"/>
<dbReference type="NCBIfam" id="NF033486">
    <property type="entry name" value="harvest_ssl1498"/>
    <property type="match status" value="1"/>
</dbReference>
<dbReference type="KEGG" id="csn:Cyast_1313"/>
<dbReference type="InterPro" id="IPR048028">
    <property type="entry name" value="Psb34-like"/>
</dbReference>
<gene>
    <name evidence="2" type="ordered locus">Cyast_1313</name>
</gene>
<organism evidence="2 3">
    <name type="scientific">Cyanobacterium stanieri (strain ATCC 29140 / PCC 7202)</name>
    <dbReference type="NCBI Taxonomy" id="292563"/>
    <lineage>
        <taxon>Bacteria</taxon>
        <taxon>Bacillati</taxon>
        <taxon>Cyanobacteriota</taxon>
        <taxon>Cyanophyceae</taxon>
        <taxon>Oscillatoriophycideae</taxon>
        <taxon>Chroococcales</taxon>
        <taxon>Geminocystaceae</taxon>
        <taxon>Cyanobacterium</taxon>
    </lineage>
</organism>
<evidence type="ECO:0000256" key="1">
    <source>
        <dbReference type="SAM" id="Phobius"/>
    </source>
</evidence>
<dbReference type="AlphaFoldDB" id="K9YMG0"/>